<keyword evidence="2" id="KW-1185">Reference proteome</keyword>
<gene>
    <name evidence="1" type="ORF">ACFVKH_20535</name>
</gene>
<accession>A0ABW6IM73</accession>
<sequence>MTQQTSVVNSDDPVDVSERIRRLGKRQILEIPQMVEFHSWLEGKRLARQSCRVVGESRTGKTISCNTYRYKCQVSQKPGEAPIIPVVYWHCPEKLSVSSLFVGLLEALQYQATRGRIPELRERVYHVLRSCQVEMIIFDEAQRATAQAMSEIRDISDMLEIAVVLVGTDRLNAVIQRDEQVLYRFLASYRFSRLDSEEIQEMTALWEEHVLQLPQPSDLTSAKAQQLLLQATRGYIG</sequence>
<protein>
    <submittedName>
        <fullName evidence="1">TniB family NTP-binding protein</fullName>
    </submittedName>
</protein>
<comment type="caution">
    <text evidence="1">The sequence shown here is derived from an EMBL/GenBank/DDBJ whole genome shotgun (WGS) entry which is preliminary data.</text>
</comment>
<dbReference type="EMBL" id="JBHZOL010000127">
    <property type="protein sequence ID" value="MFE4108670.1"/>
    <property type="molecule type" value="Genomic_DNA"/>
</dbReference>
<organism evidence="1 2">
    <name type="scientific">Almyronema epifaneia S1</name>
    <dbReference type="NCBI Taxonomy" id="2991925"/>
    <lineage>
        <taxon>Bacteria</taxon>
        <taxon>Bacillati</taxon>
        <taxon>Cyanobacteriota</taxon>
        <taxon>Cyanophyceae</taxon>
        <taxon>Nodosilineales</taxon>
        <taxon>Nodosilineaceae</taxon>
        <taxon>Almyronema</taxon>
        <taxon>Almyronema epifaneia</taxon>
    </lineage>
</organism>
<name>A0ABW6IM73_9CYAN</name>
<reference evidence="1 2" key="1">
    <citation type="submission" date="2024-10" db="EMBL/GenBank/DDBJ databases">
        <authorList>
            <person name="Ratan Roy A."/>
            <person name="Morales Sandoval P.H."/>
            <person name="De Los Santos Villalobos S."/>
            <person name="Chakraborty S."/>
            <person name="Mukherjee J."/>
        </authorList>
    </citation>
    <scope>NUCLEOTIDE SEQUENCE [LARGE SCALE GENOMIC DNA]</scope>
    <source>
        <strain evidence="1 2">S1</strain>
    </source>
</reference>
<dbReference type="InterPro" id="IPR008868">
    <property type="entry name" value="TniB"/>
</dbReference>
<dbReference type="InterPro" id="IPR027417">
    <property type="entry name" value="P-loop_NTPase"/>
</dbReference>
<dbReference type="Gene3D" id="3.40.50.300">
    <property type="entry name" value="P-loop containing nucleotide triphosphate hydrolases"/>
    <property type="match status" value="1"/>
</dbReference>
<dbReference type="SUPFAM" id="SSF52540">
    <property type="entry name" value="P-loop containing nucleoside triphosphate hydrolases"/>
    <property type="match status" value="1"/>
</dbReference>
<evidence type="ECO:0000313" key="2">
    <source>
        <dbReference type="Proteomes" id="UP001600165"/>
    </source>
</evidence>
<evidence type="ECO:0000313" key="1">
    <source>
        <dbReference type="EMBL" id="MFE4108670.1"/>
    </source>
</evidence>
<feature type="non-terminal residue" evidence="1">
    <location>
        <position position="237"/>
    </location>
</feature>
<proteinExistence type="predicted"/>
<dbReference type="RefSeq" id="WP_377968288.1">
    <property type="nucleotide sequence ID" value="NZ_JBHZOL010000127.1"/>
</dbReference>
<dbReference type="Pfam" id="PF05621">
    <property type="entry name" value="TniB"/>
    <property type="match status" value="1"/>
</dbReference>
<dbReference type="Proteomes" id="UP001600165">
    <property type="component" value="Unassembled WGS sequence"/>
</dbReference>